<evidence type="ECO:0000256" key="1">
    <source>
        <dbReference type="ARBA" id="ARBA00022837"/>
    </source>
</evidence>
<gene>
    <name evidence="4" type="primary">FH19</name>
    <name evidence="4" type="ORF">AK812_SmicGene33663</name>
</gene>
<proteinExistence type="predicted"/>
<feature type="compositionally biased region" description="Low complexity" evidence="2">
    <location>
        <begin position="677"/>
        <end position="694"/>
    </location>
</feature>
<dbReference type="Pfam" id="PF13499">
    <property type="entry name" value="EF-hand_7"/>
    <property type="match status" value="1"/>
</dbReference>
<name>A0A1Q9CQZ1_SYMMI</name>
<comment type="caution">
    <text evidence="4">The sequence shown here is derived from an EMBL/GenBank/DDBJ whole genome shotgun (WGS) entry which is preliminary data.</text>
</comment>
<dbReference type="PROSITE" id="PS00018">
    <property type="entry name" value="EF_HAND_1"/>
    <property type="match status" value="2"/>
</dbReference>
<keyword evidence="1" id="KW-0106">Calcium</keyword>
<dbReference type="Proteomes" id="UP000186817">
    <property type="component" value="Unassembled WGS sequence"/>
</dbReference>
<feature type="region of interest" description="Disordered" evidence="2">
    <location>
        <begin position="543"/>
        <end position="589"/>
    </location>
</feature>
<dbReference type="EMBL" id="LSRX01000981">
    <property type="protein sequence ID" value="OLP85333.1"/>
    <property type="molecule type" value="Genomic_DNA"/>
</dbReference>
<feature type="domain" description="EF-hand" evidence="3">
    <location>
        <begin position="375"/>
        <end position="410"/>
    </location>
</feature>
<dbReference type="PANTHER" id="PTHR45733:SF31">
    <property type="entry name" value="GENOME ASSEMBLY, CHROMOSOME: II"/>
    <property type="match status" value="1"/>
</dbReference>
<protein>
    <submittedName>
        <fullName evidence="4">Formin-like protein 19</fullName>
    </submittedName>
</protein>
<reference evidence="4 5" key="1">
    <citation type="submission" date="2016-02" db="EMBL/GenBank/DDBJ databases">
        <title>Genome analysis of coral dinoflagellate symbionts highlights evolutionary adaptations to a symbiotic lifestyle.</title>
        <authorList>
            <person name="Aranda M."/>
            <person name="Li Y."/>
            <person name="Liew Y.J."/>
            <person name="Baumgarten S."/>
            <person name="Simakov O."/>
            <person name="Wilson M."/>
            <person name="Piel J."/>
            <person name="Ashoor H."/>
            <person name="Bougouffa S."/>
            <person name="Bajic V.B."/>
            <person name="Ryu T."/>
            <person name="Ravasi T."/>
            <person name="Bayer T."/>
            <person name="Micklem G."/>
            <person name="Kim H."/>
            <person name="Bhak J."/>
            <person name="Lajeunesse T.C."/>
            <person name="Voolstra C.R."/>
        </authorList>
    </citation>
    <scope>NUCLEOTIDE SEQUENCE [LARGE SCALE GENOMIC DNA]</scope>
    <source>
        <strain evidence="4 5">CCMP2467</strain>
    </source>
</reference>
<evidence type="ECO:0000313" key="5">
    <source>
        <dbReference type="Proteomes" id="UP000186817"/>
    </source>
</evidence>
<organism evidence="4 5">
    <name type="scientific">Symbiodinium microadriaticum</name>
    <name type="common">Dinoflagellate</name>
    <name type="synonym">Zooxanthella microadriatica</name>
    <dbReference type="NCBI Taxonomy" id="2951"/>
    <lineage>
        <taxon>Eukaryota</taxon>
        <taxon>Sar</taxon>
        <taxon>Alveolata</taxon>
        <taxon>Dinophyceae</taxon>
        <taxon>Suessiales</taxon>
        <taxon>Symbiodiniaceae</taxon>
        <taxon>Symbiodinium</taxon>
    </lineage>
</organism>
<dbReference type="PROSITE" id="PS50222">
    <property type="entry name" value="EF_HAND_2"/>
    <property type="match status" value="2"/>
</dbReference>
<dbReference type="GO" id="GO:0005509">
    <property type="term" value="F:calcium ion binding"/>
    <property type="evidence" value="ECO:0007669"/>
    <property type="project" value="InterPro"/>
</dbReference>
<dbReference type="PANTHER" id="PTHR45733">
    <property type="entry name" value="FORMIN-J"/>
    <property type="match status" value="1"/>
</dbReference>
<dbReference type="Pfam" id="PF02181">
    <property type="entry name" value="FH2"/>
    <property type="match status" value="2"/>
</dbReference>
<evidence type="ECO:0000313" key="4">
    <source>
        <dbReference type="EMBL" id="OLP85333.1"/>
    </source>
</evidence>
<dbReference type="InterPro" id="IPR015425">
    <property type="entry name" value="FH2_Formin"/>
</dbReference>
<dbReference type="InterPro" id="IPR042201">
    <property type="entry name" value="FH2_Formin_sf"/>
</dbReference>
<feature type="compositionally biased region" description="Gly residues" evidence="2">
    <location>
        <begin position="742"/>
        <end position="752"/>
    </location>
</feature>
<dbReference type="InterPro" id="IPR051144">
    <property type="entry name" value="Formin_homology_domain"/>
</dbReference>
<evidence type="ECO:0000259" key="3">
    <source>
        <dbReference type="PROSITE" id="PS50222"/>
    </source>
</evidence>
<dbReference type="Gene3D" id="1.10.238.10">
    <property type="entry name" value="EF-hand"/>
    <property type="match status" value="1"/>
</dbReference>
<dbReference type="Gene3D" id="1.20.58.2220">
    <property type="entry name" value="Formin, FH2 domain"/>
    <property type="match status" value="2"/>
</dbReference>
<feature type="compositionally biased region" description="Basic and acidic residues" evidence="2">
    <location>
        <begin position="695"/>
        <end position="721"/>
    </location>
</feature>
<feature type="compositionally biased region" description="Low complexity" evidence="2">
    <location>
        <begin position="555"/>
        <end position="577"/>
    </location>
</feature>
<dbReference type="InterPro" id="IPR002048">
    <property type="entry name" value="EF_hand_dom"/>
</dbReference>
<accession>A0A1Q9CQZ1</accession>
<dbReference type="OrthoDB" id="1668162at2759"/>
<dbReference type="InterPro" id="IPR011992">
    <property type="entry name" value="EF-hand-dom_pair"/>
</dbReference>
<feature type="region of interest" description="Disordered" evidence="2">
    <location>
        <begin position="117"/>
        <end position="180"/>
    </location>
</feature>
<dbReference type="SUPFAM" id="SSF47473">
    <property type="entry name" value="EF-hand"/>
    <property type="match status" value="1"/>
</dbReference>
<evidence type="ECO:0000256" key="2">
    <source>
        <dbReference type="SAM" id="MobiDB-lite"/>
    </source>
</evidence>
<sequence>MVLATSVPYNDAPERIRGWSLMCGFQADGFRDWSDFAKFVDERATHAVKHLRQARKSIPDGKALPKVGRKSQPMPKRFCGDLRHIRSEPGLHAVYWGENGIPQSDFSAPATPIPASQVLESSSHEQPSDCIDDQPDARHSSSSSKKGSMAPQTGGDMRKEKRRGQSQLMPMPPLNHSPRQRYSGKALLETLPPIDGLDLTSVDTPTTRVSISKGPQIHQLAHELRVPLDLVQSATEIFKRYSDGEGADLFQRKLRMSNFTKLLCELTRVDSLADLSPHFVETATRTVNRSGSDAIDVRDFFIWYSAFSFSEELTPNKEDHRTRRLAKKLGLEVVDVDDYRKAFDKFDADGSGMIEIDEFEDILRHLLKLPKETELEPNRVANLWRIADKNRDDVVDFEEFCLFWSDSYGASDNGQGLENLTANAIAPELIAAVAVPLTSEQVVNIADGDSEGERTPYAGLPDPMDAWFTDDLPDKRQLEGSTVHFVRMDEDDSELVSYSIDATDDWFNDGGQSPVRVNEADTSRHAGKGGVIIKNLLAQEQASSGPTSVELSPDLSPEASPIASESSLESSRRSSLTSEEEASRQASAKLPLEASRDLCRALEANFNNASTVSNVSMASNASNATEKAADEDDGSPASVMTRQSSMGSGKGDKGKVMAPGKGKGGIKGPKGLKGKGKTLPAGKLGAESTAQADAAKAEAEQEKEKEKPEEAEKTEKEKTEQSESAVSQGKGPGKGPPAKGAAGKGPGKGPPGKGKAPPPPAKGDGKGKGKAAPKSKAAATPPRFVGHTPLGRRLHWAGAQYEEPTKQSVFHGLTSDVRFDPELLKAMLSTEAAEKPVLVGRRKSITKKAGITLLDGSRAQNLAIVMSKMKVSTEEFCQNLKDLHFSESFINPEDVELLIHVLPTPEESKKLLEYKDRVADLRDAPAEITHRIGRHVAAALGGLVEILTAGMAVFTASGGAALGPASLSSRCHRSPVCDQDIGGWMVHEVAFYTDANCSLRVRSHLRTLESGHRANFKPSHAFDLLVLASEGLKVSLAWLPQADACEADVEVVEMNVELLQTGLTVGKVGKLDQQAQPAIPFWCYNMDAYSRSFVAACNGGPGGCGPCLGPYVCGGYGPFLPGSWQTYSYSCCSCGAAAVKPAPVVVPAPVVAPAVVPAPVAAPAAATAPVATPVAAPAAAANVTVDPKADCAVHPACQSLKLSGACCPASDGTMLGCCSSTLLETALPVNSTAHPAWCDKVDIKEVCGEGPPKPGSWQSFSTACCDGPFGAQQLSHGARSGEAWLGFEVFRPVNVRCVEIFHNNIPEVPVLLEKWQASAWEPVVRQIVPGGQSEYLIAGDDSHREDQEERLTVMNRFVEMNIMPFCTLPKGVARMKVAKFALSHIAQFSAIEKRCEALMSAAEQVRSSQKFKEMLDLVVRVGNFINHGVDEVVEGTIRGVSVDSLLTLASFKTGAVSSLHFLCLSLGANDPDFFQALKQSLSSVHEASKEKASALKSSIEAFGKDADTAEKQLNALLVPNEEQEAVPPSHEADLRELMALWMAEKVKLQEIGDEAFDACLETQKYFCVSEKALANLPPLETFFLHIATFLDQFSEAWQEIEKNPKKWEDFANAAGFRQRVKRKSLPAGSSQKLSDGPRASDAGLQRRPRRSECGTASTRPEGKARMKAQARRSVSFLTSSSGFDIEAPASNRKVCRALLGGIYCAVSGKQTLQ</sequence>
<dbReference type="InterPro" id="IPR018247">
    <property type="entry name" value="EF_Hand_1_Ca_BS"/>
</dbReference>
<dbReference type="SUPFAM" id="SSF101447">
    <property type="entry name" value="Formin homology 2 domain (FH2 domain)"/>
    <property type="match status" value="2"/>
</dbReference>
<feature type="domain" description="EF-hand" evidence="3">
    <location>
        <begin position="334"/>
        <end position="369"/>
    </location>
</feature>
<dbReference type="CDD" id="cd00051">
    <property type="entry name" value="EFh"/>
    <property type="match status" value="1"/>
</dbReference>
<dbReference type="SMART" id="SM00054">
    <property type="entry name" value="EFh"/>
    <property type="match status" value="2"/>
</dbReference>
<feature type="region of interest" description="Disordered" evidence="2">
    <location>
        <begin position="1621"/>
        <end position="1672"/>
    </location>
</feature>
<keyword evidence="5" id="KW-1185">Reference proteome</keyword>
<feature type="region of interest" description="Disordered" evidence="2">
    <location>
        <begin position="622"/>
        <end position="789"/>
    </location>
</feature>